<dbReference type="RefSeq" id="XP_032330209.1">
    <property type="nucleotide sequence ID" value="XM_032474318.1"/>
</dbReference>
<organism evidence="2 3">
    <name type="scientific">Camelus ferus</name>
    <name type="common">Wild bactrian camel</name>
    <name type="synonym">Camelus bactrianus ferus</name>
    <dbReference type="NCBI Taxonomy" id="419612"/>
    <lineage>
        <taxon>Eukaryota</taxon>
        <taxon>Metazoa</taxon>
        <taxon>Chordata</taxon>
        <taxon>Craniata</taxon>
        <taxon>Vertebrata</taxon>
        <taxon>Euteleostomi</taxon>
        <taxon>Mammalia</taxon>
        <taxon>Eutheria</taxon>
        <taxon>Laurasiatheria</taxon>
        <taxon>Artiodactyla</taxon>
        <taxon>Tylopoda</taxon>
        <taxon>Camelidae</taxon>
        <taxon>Camelus</taxon>
    </lineage>
</organism>
<feature type="region of interest" description="Disordered" evidence="1">
    <location>
        <begin position="1"/>
        <end position="30"/>
    </location>
</feature>
<feature type="region of interest" description="Disordered" evidence="1">
    <location>
        <begin position="164"/>
        <end position="190"/>
    </location>
</feature>
<evidence type="ECO:0000313" key="4">
    <source>
        <dbReference type="RefSeq" id="XP_032330210.1"/>
    </source>
</evidence>
<reference evidence="3 4" key="1">
    <citation type="submission" date="2025-04" db="UniProtKB">
        <authorList>
            <consortium name="RefSeq"/>
        </authorList>
    </citation>
    <scope>IDENTIFICATION</scope>
    <source>
        <tissue evidence="3 4">Ear skin</tissue>
    </source>
</reference>
<sequence>MPGAGRPGGGEPRARVPAARTGTAGRGARPAAFISIRKPAARLEGGFAPGRPPPDPRLSARSGLGSSEPQVCARLRWYRQSVVSNVAPTEAGFLSVCGVEGPRRALVTQMPASPASSLLQCARSRPAGMRGESSGPHHQASPGQIAAHHLPRGQPRVTRVAQPDQRLPGLPGAGAQPPTLAHGGLQERGARLRSNTTPLTARARPRSPGNNQRTLCPGELGTRLEGVRSCKDPWYHFRWNPLLQLCQLARLPGPPLPITTPCGGGLSLGICWDPPPSSRSPPAKCLSFGFISPSRWGQKNTVCNACAFGAKFSQKNRFLECDLGLLQRRPPPPAAGERTALLPQAGVAGVCTAGPWPGGGLPPHSEDLRILTERASPFCLHVVIWRKIKAEPLSLQKILYIRPSSLIH</sequence>
<feature type="compositionally biased region" description="Low complexity" evidence="1">
    <location>
        <begin position="167"/>
        <end position="181"/>
    </location>
</feature>
<gene>
    <name evidence="3 4" type="primary">LOC116661778</name>
</gene>
<protein>
    <submittedName>
        <fullName evidence="3 4">Uncharacterized protein LOC116661778 isoform X1</fullName>
    </submittedName>
</protein>
<feature type="region of interest" description="Disordered" evidence="1">
    <location>
        <begin position="124"/>
        <end position="144"/>
    </location>
</feature>
<dbReference type="RefSeq" id="XP_032330210.1">
    <property type="nucleotide sequence ID" value="XM_032474319.1"/>
</dbReference>
<evidence type="ECO:0000313" key="3">
    <source>
        <dbReference type="RefSeq" id="XP_032330209.1"/>
    </source>
</evidence>
<dbReference type="AlphaFoldDB" id="A0A8B8SKD0"/>
<feature type="compositionally biased region" description="Gly residues" evidence="1">
    <location>
        <begin position="1"/>
        <end position="11"/>
    </location>
</feature>
<dbReference type="KEGG" id="cfr:116661778"/>
<evidence type="ECO:0000256" key="1">
    <source>
        <dbReference type="SAM" id="MobiDB-lite"/>
    </source>
</evidence>
<feature type="compositionally biased region" description="Low complexity" evidence="1">
    <location>
        <begin position="15"/>
        <end position="30"/>
    </location>
</feature>
<evidence type="ECO:0000313" key="2">
    <source>
        <dbReference type="Proteomes" id="UP000694856"/>
    </source>
</evidence>
<dbReference type="GeneID" id="116661778"/>
<accession>A0A8B8SKD0</accession>
<proteinExistence type="predicted"/>
<dbReference type="Proteomes" id="UP000694856">
    <property type="component" value="Chromosome 36"/>
</dbReference>
<feature type="region of interest" description="Disordered" evidence="1">
    <location>
        <begin position="43"/>
        <end position="65"/>
    </location>
</feature>
<name>A0A8B8SKD0_CAMFR</name>
<keyword evidence="2" id="KW-1185">Reference proteome</keyword>